<organism evidence="3 4">
    <name type="scientific">Stakelama tenebrarum</name>
    <dbReference type="NCBI Taxonomy" id="2711215"/>
    <lineage>
        <taxon>Bacteria</taxon>
        <taxon>Pseudomonadati</taxon>
        <taxon>Pseudomonadota</taxon>
        <taxon>Alphaproteobacteria</taxon>
        <taxon>Sphingomonadales</taxon>
        <taxon>Sphingomonadaceae</taxon>
        <taxon>Stakelama</taxon>
    </lineage>
</organism>
<sequence length="343" mass="37160">MLGRLALTMTLAATLAACGDSNGGMRTQITAVGSSTVYPFTTRVAEAFRNQDSNRDAPVIESTGTGGGMARFCDGVGVDYPDLVNASRRMKLSEYMKCQNNNVVPVMEIQIGMDGVALAESQEGPSFELTKKDIYLALAAHPMGKDENSARTWHDVNPDLPEIPIQVYGPPSTSGTRDAFAELIMEPGCVEAFPEIEEQTGDQKKLVCIQIRTDGPYIDAGENDNLIVQKLAANPNAIGIFGYSYLEENQDRLRGIPIEGVAPTYETIAGGSYPGARPLFIYVKSKHLNAVPGLKEFLRLYSTMWGPDGDLVKRGLIAAPQSVRDQASNVIEQQIPLDPNTLE</sequence>
<evidence type="ECO:0000313" key="3">
    <source>
        <dbReference type="EMBL" id="QIG79484.1"/>
    </source>
</evidence>
<evidence type="ECO:0000256" key="1">
    <source>
        <dbReference type="ARBA" id="ARBA00022729"/>
    </source>
</evidence>
<accession>A0A6G6Y3G2</accession>
<dbReference type="PROSITE" id="PS51257">
    <property type="entry name" value="PROKAR_LIPOPROTEIN"/>
    <property type="match status" value="1"/>
</dbReference>
<dbReference type="RefSeq" id="WP_165326485.1">
    <property type="nucleotide sequence ID" value="NZ_CP049109.1"/>
</dbReference>
<dbReference type="Proteomes" id="UP000501568">
    <property type="component" value="Chromosome"/>
</dbReference>
<name>A0A6G6Y3G2_9SPHN</name>
<dbReference type="SUPFAM" id="SSF53850">
    <property type="entry name" value="Periplasmic binding protein-like II"/>
    <property type="match status" value="1"/>
</dbReference>
<dbReference type="AlphaFoldDB" id="A0A6G6Y3G2"/>
<proteinExistence type="predicted"/>
<evidence type="ECO:0000313" key="4">
    <source>
        <dbReference type="Proteomes" id="UP000501568"/>
    </source>
</evidence>
<protein>
    <submittedName>
        <fullName evidence="3">Phosphate ABC transporter substrate-binding protein</fullName>
    </submittedName>
</protein>
<feature type="domain" description="PBP" evidence="2">
    <location>
        <begin position="26"/>
        <end position="299"/>
    </location>
</feature>
<reference evidence="3 4" key="1">
    <citation type="submission" date="2020-02" db="EMBL/GenBank/DDBJ databases">
        <authorList>
            <person name="Zheng R.K."/>
            <person name="Sun C.M."/>
        </authorList>
    </citation>
    <scope>NUCLEOTIDE SEQUENCE [LARGE SCALE GENOMIC DNA]</scope>
    <source>
        <strain evidence="4">zrk23</strain>
    </source>
</reference>
<dbReference type="InterPro" id="IPR024370">
    <property type="entry name" value="PBP_domain"/>
</dbReference>
<keyword evidence="4" id="KW-1185">Reference proteome</keyword>
<dbReference type="KEGG" id="spzr:G5C33_06565"/>
<dbReference type="Pfam" id="PF12849">
    <property type="entry name" value="PBP_like_2"/>
    <property type="match status" value="1"/>
</dbReference>
<gene>
    <name evidence="3" type="ORF">G5C33_06565</name>
</gene>
<dbReference type="Gene3D" id="3.40.190.10">
    <property type="entry name" value="Periplasmic binding protein-like II"/>
    <property type="match status" value="2"/>
</dbReference>
<dbReference type="EMBL" id="CP049109">
    <property type="protein sequence ID" value="QIG79484.1"/>
    <property type="molecule type" value="Genomic_DNA"/>
</dbReference>
<keyword evidence="1" id="KW-0732">Signal</keyword>
<dbReference type="InterPro" id="IPR050811">
    <property type="entry name" value="Phosphate_ABC_transporter"/>
</dbReference>
<evidence type="ECO:0000259" key="2">
    <source>
        <dbReference type="Pfam" id="PF12849"/>
    </source>
</evidence>
<dbReference type="PANTHER" id="PTHR30570:SF1">
    <property type="entry name" value="PHOSPHATE-BINDING PROTEIN PSTS"/>
    <property type="match status" value="1"/>
</dbReference>
<dbReference type="PANTHER" id="PTHR30570">
    <property type="entry name" value="PERIPLASMIC PHOSPHATE BINDING COMPONENT OF PHOSPHATE ABC TRANSPORTER"/>
    <property type="match status" value="1"/>
</dbReference>